<keyword evidence="2" id="KW-1185">Reference proteome</keyword>
<evidence type="ECO:0000313" key="2">
    <source>
        <dbReference type="Proteomes" id="UP000183982"/>
    </source>
</evidence>
<dbReference type="EMBL" id="FQZQ01000039">
    <property type="protein sequence ID" value="SHK55917.1"/>
    <property type="molecule type" value="Genomic_DNA"/>
</dbReference>
<organism evidence="1 2">
    <name type="scientific">Shimia gijangensis</name>
    <dbReference type="NCBI Taxonomy" id="1470563"/>
    <lineage>
        <taxon>Bacteria</taxon>
        <taxon>Pseudomonadati</taxon>
        <taxon>Pseudomonadota</taxon>
        <taxon>Alphaproteobacteria</taxon>
        <taxon>Rhodobacterales</taxon>
        <taxon>Roseobacteraceae</taxon>
    </lineage>
</organism>
<dbReference type="RefSeq" id="WP_175556976.1">
    <property type="nucleotide sequence ID" value="NZ_FQZQ01000039.1"/>
</dbReference>
<dbReference type="AlphaFoldDB" id="A0A1M6TG04"/>
<dbReference type="Proteomes" id="UP000183982">
    <property type="component" value="Unassembled WGS sequence"/>
</dbReference>
<name>A0A1M6TG04_9RHOB</name>
<sequence>MPERSAIAADLGYAQLRGMDFRRSVFLGNGRGREDHKTIHSFLRAVRKFNWDTVT</sequence>
<accession>A0A1M6TG04</accession>
<protein>
    <submittedName>
        <fullName evidence="1">Uncharacterized protein</fullName>
    </submittedName>
</protein>
<reference evidence="2" key="1">
    <citation type="submission" date="2016-11" db="EMBL/GenBank/DDBJ databases">
        <authorList>
            <person name="Varghese N."/>
            <person name="Submissions S."/>
        </authorList>
    </citation>
    <scope>NUCLEOTIDE SEQUENCE [LARGE SCALE GENOMIC DNA]</scope>
    <source>
        <strain evidence="2">DSM 100564</strain>
    </source>
</reference>
<evidence type="ECO:0000313" key="1">
    <source>
        <dbReference type="EMBL" id="SHK55917.1"/>
    </source>
</evidence>
<proteinExistence type="predicted"/>
<gene>
    <name evidence="1" type="ORF">SAMN05444000_13911</name>
</gene>